<accession>A0ACA6QR27</accession>
<organism evidence="1 2">
    <name type="scientific">Vibrio antiquarius (strain Ex25)</name>
    <dbReference type="NCBI Taxonomy" id="150340"/>
    <lineage>
        <taxon>Bacteria</taxon>
        <taxon>Pseudomonadati</taxon>
        <taxon>Pseudomonadota</taxon>
        <taxon>Gammaproteobacteria</taxon>
        <taxon>Vibrionales</taxon>
        <taxon>Vibrionaceae</taxon>
        <taxon>Vibrio</taxon>
        <taxon>Vibrio diabolicus subgroup</taxon>
    </lineage>
</organism>
<keyword evidence="2" id="KW-1185">Reference proteome</keyword>
<name>A0ACA6QR27_VIBAE</name>
<dbReference type="EMBL" id="CP001806">
    <property type="protein sequence ID" value="ACY52873.1"/>
    <property type="molecule type" value="Genomic_DNA"/>
</dbReference>
<sequence>MSTNEGKIITSYGKPDLNEETGMYEYEDMDGKEMSISKDQIVQIIER</sequence>
<dbReference type="Proteomes" id="UP000002571">
    <property type="component" value="Chromosome 2"/>
</dbReference>
<evidence type="ECO:0000313" key="2">
    <source>
        <dbReference type="Proteomes" id="UP000002571"/>
    </source>
</evidence>
<reference evidence="1" key="1">
    <citation type="submission" date="2009-10" db="EMBL/GenBank/DDBJ databases">
        <authorList>
            <consortium name="Los Alamos National Laboratory (LANL)"/>
            <consortium name="National Microbial Pathogen Data Resource (NMPDR)"/>
            <person name="Munk A.C."/>
            <person name="Tapia R."/>
            <person name="Green L."/>
            <person name="Rogers Y."/>
            <person name="Detter J.C."/>
            <person name="Bruce D."/>
            <person name="Brettin T.S."/>
            <person name="Colwell R."/>
            <person name="Huq A."/>
            <person name="Grim C.J."/>
            <person name="Hasan N.A."/>
            <person name="Vonstein V."/>
            <person name="Bartels D."/>
        </authorList>
    </citation>
    <scope>NUCLEOTIDE SEQUENCE</scope>
    <source>
        <strain evidence="1">EX25</strain>
    </source>
</reference>
<evidence type="ECO:0000313" key="1">
    <source>
        <dbReference type="EMBL" id="ACY52873.1"/>
    </source>
</evidence>
<gene>
    <name evidence="1" type="ordered locus">VEA_000185</name>
</gene>
<proteinExistence type="predicted"/>
<protein>
    <submittedName>
        <fullName evidence="1">Uncharacterized protein</fullName>
    </submittedName>
</protein>